<evidence type="ECO:0000313" key="1">
    <source>
        <dbReference type="EMBL" id="MFC7090557.1"/>
    </source>
</evidence>
<keyword evidence="2" id="KW-1185">Reference proteome</keyword>
<protein>
    <recommendedName>
        <fullName evidence="3">Transcriptional regulator</fullName>
    </recommendedName>
</protein>
<evidence type="ECO:0008006" key="3">
    <source>
        <dbReference type="Google" id="ProtNLM"/>
    </source>
</evidence>
<name>A0ABW2EX36_9GAMM</name>
<evidence type="ECO:0000313" key="2">
    <source>
        <dbReference type="Proteomes" id="UP001596411"/>
    </source>
</evidence>
<proteinExistence type="predicted"/>
<dbReference type="Proteomes" id="UP001596411">
    <property type="component" value="Unassembled WGS sequence"/>
</dbReference>
<reference evidence="2" key="1">
    <citation type="journal article" date="2019" name="Int. J. Syst. Evol. Microbiol.">
        <title>The Global Catalogue of Microorganisms (GCM) 10K type strain sequencing project: providing services to taxonomists for standard genome sequencing and annotation.</title>
        <authorList>
            <consortium name="The Broad Institute Genomics Platform"/>
            <consortium name="The Broad Institute Genome Sequencing Center for Infectious Disease"/>
            <person name="Wu L."/>
            <person name="Ma J."/>
        </authorList>
    </citation>
    <scope>NUCLEOTIDE SEQUENCE [LARGE SCALE GENOMIC DNA]</scope>
    <source>
        <strain evidence="2">CGMCC 1.13666</strain>
    </source>
</reference>
<comment type="caution">
    <text evidence="1">The sequence shown here is derived from an EMBL/GenBank/DDBJ whole genome shotgun (WGS) entry which is preliminary data.</text>
</comment>
<gene>
    <name evidence="1" type="ORF">ACFQH5_13450</name>
</gene>
<organism evidence="1 2">
    <name type="scientific">Halomonas salifodinae</name>
    <dbReference type="NCBI Taxonomy" id="438745"/>
    <lineage>
        <taxon>Bacteria</taxon>
        <taxon>Pseudomonadati</taxon>
        <taxon>Pseudomonadota</taxon>
        <taxon>Gammaproteobacteria</taxon>
        <taxon>Oceanospirillales</taxon>
        <taxon>Halomonadaceae</taxon>
        <taxon>Halomonas</taxon>
    </lineage>
</organism>
<sequence length="96" mass="10894">MTKPQSAETLRRLGELWGVSPTTLVRRAQLQGLDIPEDLAGLQPAEYYADYWCHTDTIRELCEASGVNIEDYYLAKRRNPGMSKDEILDHLTLEGV</sequence>
<dbReference type="EMBL" id="JBHSZP010000028">
    <property type="protein sequence ID" value="MFC7090557.1"/>
    <property type="molecule type" value="Genomic_DNA"/>
</dbReference>
<dbReference type="RefSeq" id="WP_346064038.1">
    <property type="nucleotide sequence ID" value="NZ_BAAADR010000034.1"/>
</dbReference>
<accession>A0ABW2EX36</accession>